<accession>A0ABV0UMJ1</accession>
<evidence type="ECO:0000313" key="2">
    <source>
        <dbReference type="Proteomes" id="UP001482620"/>
    </source>
</evidence>
<dbReference type="Gene3D" id="3.40.50.12780">
    <property type="entry name" value="N-terminal domain of ligase-like"/>
    <property type="match status" value="1"/>
</dbReference>
<dbReference type="PANTHER" id="PTHR24095">
    <property type="entry name" value="ACETYL-COENZYME A SYNTHETASE"/>
    <property type="match status" value="1"/>
</dbReference>
<dbReference type="SUPFAM" id="SSF56801">
    <property type="entry name" value="Acetyl-CoA synthetase-like"/>
    <property type="match status" value="1"/>
</dbReference>
<protein>
    <submittedName>
        <fullName evidence="1">Uncharacterized protein</fullName>
    </submittedName>
</protein>
<proteinExistence type="predicted"/>
<name>A0ABV0UMJ1_9TELE</name>
<dbReference type="Proteomes" id="UP001482620">
    <property type="component" value="Unassembled WGS sequence"/>
</dbReference>
<dbReference type="PANTHER" id="PTHR24095:SF14">
    <property type="entry name" value="ACETYL-COENZYME A SYNTHETASE 1"/>
    <property type="match status" value="1"/>
</dbReference>
<keyword evidence="2" id="KW-1185">Reference proteome</keyword>
<evidence type="ECO:0000313" key="1">
    <source>
        <dbReference type="EMBL" id="MEQ2246452.1"/>
    </source>
</evidence>
<dbReference type="EMBL" id="JAHRIQ010079315">
    <property type="protein sequence ID" value="MEQ2246452.1"/>
    <property type="molecule type" value="Genomic_DNA"/>
</dbReference>
<dbReference type="InterPro" id="IPR042099">
    <property type="entry name" value="ANL_N_sf"/>
</dbReference>
<sequence length="149" mass="16801">MENLGSSFQSDKFVFDYREGDVFGCMADIGWITGHSYVVYGPLCNGATTVLFESTPLYPDPGCSVPEEHLPVPPQVFNRTTLSLSHFRFLNPSAFCNRYQRVEQLYLLLPQQCGFPLSCSWRRCGPEGSRCCSKISAVFFCFNAASQRR</sequence>
<reference evidence="1 2" key="1">
    <citation type="submission" date="2021-06" db="EMBL/GenBank/DDBJ databases">
        <authorList>
            <person name="Palmer J.M."/>
        </authorList>
    </citation>
    <scope>NUCLEOTIDE SEQUENCE [LARGE SCALE GENOMIC DNA]</scope>
    <source>
        <strain evidence="2">if_2019</strain>
        <tissue evidence="1">Muscle</tissue>
    </source>
</reference>
<organism evidence="1 2">
    <name type="scientific">Ilyodon furcidens</name>
    <name type="common">goldbreast splitfin</name>
    <dbReference type="NCBI Taxonomy" id="33524"/>
    <lineage>
        <taxon>Eukaryota</taxon>
        <taxon>Metazoa</taxon>
        <taxon>Chordata</taxon>
        <taxon>Craniata</taxon>
        <taxon>Vertebrata</taxon>
        <taxon>Euteleostomi</taxon>
        <taxon>Actinopterygii</taxon>
        <taxon>Neopterygii</taxon>
        <taxon>Teleostei</taxon>
        <taxon>Neoteleostei</taxon>
        <taxon>Acanthomorphata</taxon>
        <taxon>Ovalentaria</taxon>
        <taxon>Atherinomorphae</taxon>
        <taxon>Cyprinodontiformes</taxon>
        <taxon>Goodeidae</taxon>
        <taxon>Ilyodon</taxon>
    </lineage>
</organism>
<gene>
    <name evidence="1" type="ORF">ILYODFUR_038607</name>
</gene>
<comment type="caution">
    <text evidence="1">The sequence shown here is derived from an EMBL/GenBank/DDBJ whole genome shotgun (WGS) entry which is preliminary data.</text>
</comment>